<dbReference type="RefSeq" id="WP_150996645.1">
    <property type="nucleotide sequence ID" value="NZ_BPQY01000163.1"/>
</dbReference>
<evidence type="ECO:0000256" key="1">
    <source>
        <dbReference type="ARBA" id="ARBA00009481"/>
    </source>
</evidence>
<evidence type="ECO:0000313" key="6">
    <source>
        <dbReference type="Proteomes" id="UP000474159"/>
    </source>
</evidence>
<dbReference type="Gene3D" id="3.40.50.2000">
    <property type="entry name" value="Glycogen Phosphorylase B"/>
    <property type="match status" value="2"/>
</dbReference>
<dbReference type="CDD" id="cd03801">
    <property type="entry name" value="GT4_PimA-like"/>
    <property type="match status" value="1"/>
</dbReference>
<feature type="domain" description="Glycosyltransferase subfamily 4-like N-terminal" evidence="4">
    <location>
        <begin position="13"/>
        <end position="142"/>
    </location>
</feature>
<comment type="caution">
    <text evidence="5">The sequence shown here is derived from an EMBL/GenBank/DDBJ whole genome shotgun (WGS) entry which is preliminary data.</text>
</comment>
<keyword evidence="3 5" id="KW-0808">Transferase</keyword>
<proteinExistence type="inferred from homology"/>
<evidence type="ECO:0000313" key="5">
    <source>
        <dbReference type="EMBL" id="KAB1081889.1"/>
    </source>
</evidence>
<name>A0A6L3T517_9HYPH</name>
<dbReference type="GO" id="GO:0016757">
    <property type="term" value="F:glycosyltransferase activity"/>
    <property type="evidence" value="ECO:0007669"/>
    <property type="project" value="UniProtKB-KW"/>
</dbReference>
<protein>
    <submittedName>
        <fullName evidence="5">Glycosyltransferase family 4 protein</fullName>
    </submittedName>
</protein>
<evidence type="ECO:0000256" key="3">
    <source>
        <dbReference type="ARBA" id="ARBA00022679"/>
    </source>
</evidence>
<accession>A0A6L3T517</accession>
<evidence type="ECO:0000256" key="2">
    <source>
        <dbReference type="ARBA" id="ARBA00022676"/>
    </source>
</evidence>
<dbReference type="InterPro" id="IPR028098">
    <property type="entry name" value="Glyco_trans_4-like_N"/>
</dbReference>
<keyword evidence="2" id="KW-0328">Glycosyltransferase</keyword>
<keyword evidence="6" id="KW-1185">Reference proteome</keyword>
<dbReference type="AlphaFoldDB" id="A0A6L3T517"/>
<dbReference type="PANTHER" id="PTHR12526:SF640">
    <property type="entry name" value="COLANIC ACID BIOSYNTHESIS GLYCOSYLTRANSFERASE WCAL-RELATED"/>
    <property type="match status" value="1"/>
</dbReference>
<organism evidence="5 6">
    <name type="scientific">Methylobacterium soli</name>
    <dbReference type="NCBI Taxonomy" id="553447"/>
    <lineage>
        <taxon>Bacteria</taxon>
        <taxon>Pseudomonadati</taxon>
        <taxon>Pseudomonadota</taxon>
        <taxon>Alphaproteobacteria</taxon>
        <taxon>Hyphomicrobiales</taxon>
        <taxon>Methylobacteriaceae</taxon>
        <taxon>Methylobacterium</taxon>
    </lineage>
</organism>
<dbReference type="Proteomes" id="UP000474159">
    <property type="component" value="Unassembled WGS sequence"/>
</dbReference>
<dbReference type="SUPFAM" id="SSF53756">
    <property type="entry name" value="UDP-Glycosyltransferase/glycogen phosphorylase"/>
    <property type="match status" value="1"/>
</dbReference>
<comment type="similarity">
    <text evidence="1">Belongs to the glycosyltransferase group 1 family. Glycosyltransferase 4 subfamily.</text>
</comment>
<evidence type="ECO:0000259" key="4">
    <source>
        <dbReference type="Pfam" id="PF13439"/>
    </source>
</evidence>
<gene>
    <name evidence="5" type="ORF">F6X53_02000</name>
</gene>
<reference evidence="5 6" key="1">
    <citation type="submission" date="2019-09" db="EMBL/GenBank/DDBJ databases">
        <title>YIM 48816 draft genome.</title>
        <authorList>
            <person name="Jiang L."/>
        </authorList>
    </citation>
    <scope>NUCLEOTIDE SEQUENCE [LARGE SCALE GENOMIC DNA]</scope>
    <source>
        <strain evidence="5 6">YIM 48816</strain>
    </source>
</reference>
<dbReference type="Pfam" id="PF13439">
    <property type="entry name" value="Glyco_transf_4"/>
    <property type="match status" value="1"/>
</dbReference>
<sequence>MKILIPTLYDTHGGSTRVLLAAAEALRGEHAVTVRAPIAEADEPVRALFPSQPLVGFRRKLAILPRLGAILWREAAALRRLRPDLIYVHDEPSLYVYGVAAEALRPRPRLLWHLHAGAGQGGAARLRAALADACIVISPHVAPPAGLPSRLIRNPLVLPPGGPLRPAEPAPGGGLPGLAVVGAVVPRKGQDLAVEALAHLRGLDAGATTHLTLIGPELDPAFAARLRTRIAELGLAAAVTFTGERGPAEAFSGVGVALFPSGAETQPLALAEALARGLPVAATDIPAHRTMLVEAGADTALLSPREPEALAQTILRAAARPPDPALASRIRTLYDPARFDAELRGYVARIARDVAASSRL</sequence>
<dbReference type="Pfam" id="PF13692">
    <property type="entry name" value="Glyco_trans_1_4"/>
    <property type="match status" value="1"/>
</dbReference>
<dbReference type="PANTHER" id="PTHR12526">
    <property type="entry name" value="GLYCOSYLTRANSFERASE"/>
    <property type="match status" value="1"/>
</dbReference>
<dbReference type="OrthoDB" id="258796at2"/>
<dbReference type="EMBL" id="VZZK01000001">
    <property type="protein sequence ID" value="KAB1081889.1"/>
    <property type="molecule type" value="Genomic_DNA"/>
</dbReference>